<keyword evidence="1" id="KW-1133">Transmembrane helix</keyword>
<sequence>MMNFNRSDWVRYAIVMILITLFAIHTWGDQKEKMNHYLFEQETFLYYEAKGHGYEGEKNKDSVIAFLNQKQKVDNFSYEEQSKISAAQSAMMLSPTLLGLKKALILFLFLIIPYHVFEYFLTKPSYHRY</sequence>
<keyword evidence="1" id="KW-0472">Membrane</keyword>
<keyword evidence="1" id="KW-0812">Transmembrane</keyword>
<protein>
    <submittedName>
        <fullName evidence="2">Uncharacterized protein</fullName>
    </submittedName>
</protein>
<reference evidence="2 3" key="1">
    <citation type="submission" date="2020-07" db="EMBL/GenBank/DDBJ databases">
        <title>Facklamia lactis sp. nov., isolated from raw milk.</title>
        <authorList>
            <person name="Doll E.V."/>
            <person name="Huptas C."/>
            <person name="Staib L."/>
            <person name="Wenning M."/>
            <person name="Scherer S."/>
        </authorList>
    </citation>
    <scope>NUCLEOTIDE SEQUENCE [LARGE SCALE GENOMIC DNA]</scope>
    <source>
        <strain evidence="2 3">DSM 111018</strain>
    </source>
</reference>
<keyword evidence="3" id="KW-1185">Reference proteome</keyword>
<feature type="transmembrane region" description="Helical" evidence="1">
    <location>
        <begin position="9"/>
        <end position="28"/>
    </location>
</feature>
<dbReference type="EMBL" id="JACBXQ010000002">
    <property type="protein sequence ID" value="MBG9986152.1"/>
    <property type="molecule type" value="Genomic_DNA"/>
</dbReference>
<comment type="caution">
    <text evidence="2">The sequence shown here is derived from an EMBL/GenBank/DDBJ whole genome shotgun (WGS) entry which is preliminary data.</text>
</comment>
<organism evidence="2 3">
    <name type="scientific">Facklamia lactis</name>
    <dbReference type="NCBI Taxonomy" id="2749967"/>
    <lineage>
        <taxon>Bacteria</taxon>
        <taxon>Bacillati</taxon>
        <taxon>Bacillota</taxon>
        <taxon>Bacilli</taxon>
        <taxon>Lactobacillales</taxon>
        <taxon>Aerococcaceae</taxon>
        <taxon>Facklamia</taxon>
    </lineage>
</organism>
<evidence type="ECO:0000256" key="1">
    <source>
        <dbReference type="SAM" id="Phobius"/>
    </source>
</evidence>
<dbReference type="RefSeq" id="WP_197115068.1">
    <property type="nucleotide sequence ID" value="NZ_JACBXQ010000002.1"/>
</dbReference>
<evidence type="ECO:0000313" key="2">
    <source>
        <dbReference type="EMBL" id="MBG9986152.1"/>
    </source>
</evidence>
<accession>A0ABS0LPT6</accession>
<evidence type="ECO:0000313" key="3">
    <source>
        <dbReference type="Proteomes" id="UP000721415"/>
    </source>
</evidence>
<feature type="transmembrane region" description="Helical" evidence="1">
    <location>
        <begin position="103"/>
        <end position="121"/>
    </location>
</feature>
<gene>
    <name evidence="2" type="ORF">HZY91_04495</name>
</gene>
<proteinExistence type="predicted"/>
<name>A0ABS0LPT6_9LACT</name>
<dbReference type="Proteomes" id="UP000721415">
    <property type="component" value="Unassembled WGS sequence"/>
</dbReference>